<dbReference type="KEGG" id="dfc:DFI_05540"/>
<sequence>MSWAASALLWLGVLALLVGAVWAAYRRPPRVMLDRSVPPNGFQGARLPLRVHVTLRSVLPVRYVLEDPPPRSVVADQAVTFAGAAVGQGEFMHETAVLLNRRGEYDWPDATLHWADPFGLFWRSVRLPVRTHLTVFPGSHGLILPDLLRPLLSEGTPTRRMGLDDPISLRGAREYQPGDPPGRVHWRLSARTGTLTVRELERMAASSVTVYVDTTHGSDVYVDSAARLASSLLRTAAEAGLPVSAASNAGITPSGTAADAQHAALAHLGGLTPRDEPPVIPPTRGGGNLIILTHRPTPDLIRQAMLARATASRVSIVAIPEGFYLEPGENPRRQHVGLPDSIRELERQASALAGTGVLVFILRGNQSVLQLGAA</sequence>
<dbReference type="RefSeq" id="WP_027462445.1">
    <property type="nucleotide sequence ID" value="NZ_CP021081.1"/>
</dbReference>
<dbReference type="PANTHER" id="PTHR34351:SF1">
    <property type="entry name" value="SLR1927 PROTEIN"/>
    <property type="match status" value="1"/>
</dbReference>
<name>A0A221SV83_9DEIO</name>
<organism evidence="3 4">
    <name type="scientific">Deinococcus ficus</name>
    <dbReference type="NCBI Taxonomy" id="317577"/>
    <lineage>
        <taxon>Bacteria</taxon>
        <taxon>Thermotogati</taxon>
        <taxon>Deinococcota</taxon>
        <taxon>Deinococci</taxon>
        <taxon>Deinococcales</taxon>
        <taxon>Deinococcaceae</taxon>
        <taxon>Deinococcus</taxon>
    </lineage>
</organism>
<dbReference type="InterPro" id="IPR002881">
    <property type="entry name" value="DUF58"/>
</dbReference>
<evidence type="ECO:0000313" key="4">
    <source>
        <dbReference type="Proteomes" id="UP000259030"/>
    </source>
</evidence>
<accession>A0A221SV83</accession>
<dbReference type="PANTHER" id="PTHR34351">
    <property type="entry name" value="SLR1927 PROTEIN-RELATED"/>
    <property type="match status" value="1"/>
</dbReference>
<dbReference type="Proteomes" id="UP000259030">
    <property type="component" value="Chromosome"/>
</dbReference>
<dbReference type="EMBL" id="CP021081">
    <property type="protein sequence ID" value="ASN80533.1"/>
    <property type="molecule type" value="Genomic_DNA"/>
</dbReference>
<reference evidence="3 4" key="1">
    <citation type="submission" date="2017-05" db="EMBL/GenBank/DDBJ databases">
        <title>The complete genome sequence of Deinococcus ficus isolated from the rhizosphere of the Ficus religiosa L. in Taiwan.</title>
        <authorList>
            <person name="Wu K.-M."/>
            <person name="Liao T.-L."/>
            <person name="Liu Y.-M."/>
            <person name="Young C.-C."/>
            <person name="Tsai S.-F."/>
        </authorList>
    </citation>
    <scope>NUCLEOTIDE SEQUENCE [LARGE SCALE GENOMIC DNA]</scope>
    <source>
        <strain evidence="3 4">CC-FR2-10</strain>
    </source>
</reference>
<evidence type="ECO:0000256" key="1">
    <source>
        <dbReference type="SAM" id="MobiDB-lite"/>
    </source>
</evidence>
<evidence type="ECO:0000259" key="2">
    <source>
        <dbReference type="Pfam" id="PF01882"/>
    </source>
</evidence>
<dbReference type="STRING" id="317577.GCA_000419625_00041"/>
<feature type="region of interest" description="Disordered" evidence="1">
    <location>
        <begin position="159"/>
        <end position="182"/>
    </location>
</feature>
<protein>
    <submittedName>
        <fullName evidence="3">DUF58 domain-containing protein</fullName>
    </submittedName>
</protein>
<feature type="domain" description="DUF58" evidence="2">
    <location>
        <begin position="172"/>
        <end position="274"/>
    </location>
</feature>
<dbReference type="AlphaFoldDB" id="A0A221SV83"/>
<evidence type="ECO:0000313" key="3">
    <source>
        <dbReference type="EMBL" id="ASN80533.1"/>
    </source>
</evidence>
<dbReference type="Pfam" id="PF01882">
    <property type="entry name" value="DUF58"/>
    <property type="match status" value="1"/>
</dbReference>
<gene>
    <name evidence="3" type="ORF">DFI_05540</name>
</gene>
<proteinExistence type="predicted"/>
<keyword evidence="4" id="KW-1185">Reference proteome</keyword>